<dbReference type="Pfam" id="PF13308">
    <property type="entry name" value="YARHG"/>
    <property type="match status" value="1"/>
</dbReference>
<evidence type="ECO:0000259" key="1">
    <source>
        <dbReference type="SMART" id="SM01324"/>
    </source>
</evidence>
<dbReference type="SMART" id="SM01324">
    <property type="entry name" value="YARHG"/>
    <property type="match status" value="1"/>
</dbReference>
<evidence type="ECO:0000313" key="3">
    <source>
        <dbReference type="Proteomes" id="UP000321907"/>
    </source>
</evidence>
<name>A0A5C7FH17_9BACT</name>
<dbReference type="OrthoDB" id="353549at2"/>
<dbReference type="Gene3D" id="1.20.58.1690">
    <property type="match status" value="1"/>
</dbReference>
<comment type="caution">
    <text evidence="2">The sequence shown here is derived from an EMBL/GenBank/DDBJ whole genome shotgun (WGS) entry which is preliminary data.</text>
</comment>
<dbReference type="AlphaFoldDB" id="A0A5C7FH17"/>
<organism evidence="2 3">
    <name type="scientific">Neolewinella aurantiaca</name>
    <dbReference type="NCBI Taxonomy" id="2602767"/>
    <lineage>
        <taxon>Bacteria</taxon>
        <taxon>Pseudomonadati</taxon>
        <taxon>Bacteroidota</taxon>
        <taxon>Saprospiria</taxon>
        <taxon>Saprospirales</taxon>
        <taxon>Lewinellaceae</taxon>
        <taxon>Neolewinella</taxon>
    </lineage>
</organism>
<gene>
    <name evidence="2" type="ORF">FUA23_07280</name>
</gene>
<dbReference type="Proteomes" id="UP000321907">
    <property type="component" value="Unassembled WGS sequence"/>
</dbReference>
<feature type="domain" description="YARHG" evidence="1">
    <location>
        <begin position="222"/>
        <end position="304"/>
    </location>
</feature>
<sequence length="316" mass="35814">MFRLVPLLSLLFLISCGNPTRNDSAIVEVEEGTAVPATEVVVPPEKPDAPTADPVAELEGFWVGDFENADEEGKSLYVDEGFYWNRTNKINISLDQIAEGKVTGHSVVAGNDRPFGGTYTAASGGGYTFTVREPGDDRYDGTFSFTVKDDLLSGTWEAYKDIDISKRTYTLEKKAFTYNPDVMLEYNTAFVDWTKSVEKTSTYDMGDEVEEWVTTQFATATDLIYELNASNELLNKSEVENLKRGDLTIIRNTIYARHGYSFKNRPLRLFFDKQEWYIPVHADIRADFTEIEKQNIKLLLKYEKNAAEYYDSFGRG</sequence>
<dbReference type="EMBL" id="VOXD01000008">
    <property type="protein sequence ID" value="TXF90315.1"/>
    <property type="molecule type" value="Genomic_DNA"/>
</dbReference>
<proteinExistence type="predicted"/>
<dbReference type="RefSeq" id="WP_147930072.1">
    <property type="nucleotide sequence ID" value="NZ_VOXD01000008.1"/>
</dbReference>
<evidence type="ECO:0000313" key="2">
    <source>
        <dbReference type="EMBL" id="TXF90315.1"/>
    </source>
</evidence>
<accession>A0A5C7FH17</accession>
<dbReference type="PROSITE" id="PS51257">
    <property type="entry name" value="PROKAR_LIPOPROTEIN"/>
    <property type="match status" value="1"/>
</dbReference>
<dbReference type="InterPro" id="IPR025582">
    <property type="entry name" value="YARHG_dom"/>
</dbReference>
<keyword evidence="3" id="KW-1185">Reference proteome</keyword>
<protein>
    <submittedName>
        <fullName evidence="2">YARHG domain-containing protein</fullName>
    </submittedName>
</protein>
<reference evidence="2 3" key="1">
    <citation type="submission" date="2019-08" db="EMBL/GenBank/DDBJ databases">
        <title>Lewinella sp. strain SSH13 Genome sequencing and assembly.</title>
        <authorList>
            <person name="Kim I."/>
        </authorList>
    </citation>
    <scope>NUCLEOTIDE SEQUENCE [LARGE SCALE GENOMIC DNA]</scope>
    <source>
        <strain evidence="2 3">SSH13</strain>
    </source>
</reference>
<dbReference type="InterPro" id="IPR038434">
    <property type="entry name" value="YARHG_sf"/>
</dbReference>